<proteinExistence type="predicted"/>
<dbReference type="EMBL" id="BAABFT010000006">
    <property type="protein sequence ID" value="GAA4324581.1"/>
    <property type="molecule type" value="Genomic_DNA"/>
</dbReference>
<sequence length="91" mass="9986">MEKPITSVAMMLAAHDTCVTDCPADDEESEAANRNEAKESPAKEFLPVYSYTGQTLVLIDCELLKYAGEENHNHLAYFPAVPTPPPDVVFS</sequence>
<protein>
    <submittedName>
        <fullName evidence="1">Uncharacterized protein</fullName>
    </submittedName>
</protein>
<name>A0ABP8GHM0_9SPHI</name>
<gene>
    <name evidence="1" type="ORF">GCM10023149_26280</name>
</gene>
<accession>A0ABP8GHM0</accession>
<reference evidence="2" key="1">
    <citation type="journal article" date="2019" name="Int. J. Syst. Evol. Microbiol.">
        <title>The Global Catalogue of Microorganisms (GCM) 10K type strain sequencing project: providing services to taxonomists for standard genome sequencing and annotation.</title>
        <authorList>
            <consortium name="The Broad Institute Genomics Platform"/>
            <consortium name="The Broad Institute Genome Sequencing Center for Infectious Disease"/>
            <person name="Wu L."/>
            <person name="Ma J."/>
        </authorList>
    </citation>
    <scope>NUCLEOTIDE SEQUENCE [LARGE SCALE GENOMIC DNA]</scope>
    <source>
        <strain evidence="2">JCM 17705</strain>
    </source>
</reference>
<comment type="caution">
    <text evidence="1">The sequence shown here is derived from an EMBL/GenBank/DDBJ whole genome shotgun (WGS) entry which is preliminary data.</text>
</comment>
<dbReference type="Proteomes" id="UP001500582">
    <property type="component" value="Unassembled WGS sequence"/>
</dbReference>
<organism evidence="1 2">
    <name type="scientific">Mucilaginibacter gynuensis</name>
    <dbReference type="NCBI Taxonomy" id="1302236"/>
    <lineage>
        <taxon>Bacteria</taxon>
        <taxon>Pseudomonadati</taxon>
        <taxon>Bacteroidota</taxon>
        <taxon>Sphingobacteriia</taxon>
        <taxon>Sphingobacteriales</taxon>
        <taxon>Sphingobacteriaceae</taxon>
        <taxon>Mucilaginibacter</taxon>
    </lineage>
</organism>
<keyword evidence="2" id="KW-1185">Reference proteome</keyword>
<evidence type="ECO:0000313" key="1">
    <source>
        <dbReference type="EMBL" id="GAA4324581.1"/>
    </source>
</evidence>
<evidence type="ECO:0000313" key="2">
    <source>
        <dbReference type="Proteomes" id="UP001500582"/>
    </source>
</evidence>